<keyword evidence="4" id="KW-0479">Metal-binding</keyword>
<protein>
    <recommendedName>
        <fullName evidence="7">PilY1 beta-propeller domain-containing protein</fullName>
    </recommendedName>
</protein>
<keyword evidence="9" id="KW-1185">Reference proteome</keyword>
<comment type="similarity">
    <text evidence="2">Belongs to the PilY1 family.</text>
</comment>
<evidence type="ECO:0000256" key="3">
    <source>
        <dbReference type="ARBA" id="ARBA00022558"/>
    </source>
</evidence>
<evidence type="ECO:0000256" key="4">
    <source>
        <dbReference type="ARBA" id="ARBA00022723"/>
    </source>
</evidence>
<dbReference type="SUPFAM" id="SSF50998">
    <property type="entry name" value="Quinoprotein alcohol dehydrogenase-like"/>
    <property type="match status" value="1"/>
</dbReference>
<proteinExistence type="inferred from homology"/>
<dbReference type="InterPro" id="IPR008707">
    <property type="entry name" value="B-propeller_PilY1"/>
</dbReference>
<organism evidence="8 9">
    <name type="scientific">Marinobacter daepoensis</name>
    <dbReference type="NCBI Taxonomy" id="262077"/>
    <lineage>
        <taxon>Bacteria</taxon>
        <taxon>Pseudomonadati</taxon>
        <taxon>Pseudomonadota</taxon>
        <taxon>Gammaproteobacteria</taxon>
        <taxon>Pseudomonadales</taxon>
        <taxon>Marinobacteraceae</taxon>
        <taxon>Marinobacter</taxon>
    </lineage>
</organism>
<evidence type="ECO:0000256" key="1">
    <source>
        <dbReference type="ARBA" id="ARBA00004561"/>
    </source>
</evidence>
<dbReference type="Pfam" id="PF05567">
    <property type="entry name" value="T4P_PilY1"/>
    <property type="match status" value="1"/>
</dbReference>
<evidence type="ECO:0000256" key="5">
    <source>
        <dbReference type="ARBA" id="ARBA00022837"/>
    </source>
</evidence>
<evidence type="ECO:0000256" key="2">
    <source>
        <dbReference type="ARBA" id="ARBA00008387"/>
    </source>
</evidence>
<comment type="caution">
    <text evidence="8">The sequence shown here is derived from an EMBL/GenBank/DDBJ whole genome shotgun (WGS) entry which is preliminary data.</text>
</comment>
<keyword evidence="6" id="KW-0281">Fimbrium</keyword>
<evidence type="ECO:0000313" key="8">
    <source>
        <dbReference type="EMBL" id="MBN7770493.1"/>
    </source>
</evidence>
<reference evidence="8 9" key="1">
    <citation type="submission" date="2021-02" db="EMBL/GenBank/DDBJ databases">
        <title>PHA producing bacteria isolated from coastal sediment in Guangdong, Shenzhen.</title>
        <authorList>
            <person name="Zheng W."/>
            <person name="Yu S."/>
            <person name="Huang Y."/>
        </authorList>
    </citation>
    <scope>NUCLEOTIDE SEQUENCE [LARGE SCALE GENOMIC DNA]</scope>
    <source>
        <strain evidence="8 9">TN21-5</strain>
    </source>
</reference>
<comment type="subcellular location">
    <subcellularLocation>
        <location evidence="1">Fimbrium</location>
    </subcellularLocation>
</comment>
<sequence>MTYLMIEQINAISNSFQALVSTNPIRSGRLRLVALALCALFPVSGVQGAVDDVDVDQSPLIVSEPLPPNIVLMYDDSGSMARRYMPDGAPRYGDNARKSNLNRQYYNPATLYSVPPKADGSFYQAPTFPRGYVDPFGSNSTDNILTNSFYSNSKSGYDVGTSYTKESACETAGGDWEGWPRECRFDRRAFVYFDSSGIKHHVIADGGDCSKWTNCHRAGDSLTVDGETTTYGQNVANFYSYYRLRDLASKSGLFSAFSDISPSFRVGFGSINNNGYSYISNNFDSDRRFKKGSTWLAGVERFGKSSEVGSGVQREKFWSWLEGVYSNGGTPLRRSLKAVGDYYAGEDHPWESGYDDGSSYSSAKYSCRPSFAILISDGTWNGSSPGVGNADSKEAKPFQGSGQSDYLADVAFKYWNTDLRSDLANDVPVTDRNRANWQHMSTFTVGLGVEPSLANDGGGSISDIFNWARTGQPGTINTASFDWGSNKIADMAHAGLNGRGDFFSARNPKQFADGIKQALAAIAATPGAGSSPSFSGGETLTSSTRQYTASYVTGDWTGEITSVGFDKTTNSFTLNPWKASAQLPKAADRNIWTIDKSGKAVEFKEASLGDYWQTLGDNLYRSDPKGAAWGKHVVNYLRGDQKYEDSTLTPLSGLLRKRKSLLGDVVTSTPVVIGEPKADLYKHVLNETYFEGLSGSDTYETFAKNNAARTEVVYVAANDGMLHAFRASDGKEIFAYIPGAVVGGTGDASLARLANPEYGVYNPVDGKQPVPHQYFNDGKLTTQNVYIDGSWKTVLVGTTGRGTSRTVYALDITNPAVLADPAQAKDAILWERSAGDGKSNDDWIGMALGRPTISLIKGSKKNEGQWVVHLGNGPNSGRNQAALLQFDLATGDLNVYSAGTMSNNGLAAPYVIQKDDTDGVSEYAFAGDLQGNVWRFALSPTGGSVSAPIYVARDSSGKRQPITADMFATQNEKTGAIWVFFGTGRFLTDSDIRAATPQVQTWYGLRAMKGASGLDEVMNSHSRANLQRREILAENHAGSGVYRATSRGDFSDLTSDKDVGWFMDLESPVKGKEGERVVYQTQLIAGRLMVNTLIPKSSSPCDTFPGGATMIVDPFSGANPGEGVLDANDDGDIDDKDSTLIGGELHHYNGQRYDVGMAGAISALIGDNGNALLFGLGLDSSQIGLETSMGATGSQRLNWQELFN</sequence>
<accession>A0ABS3BF78</accession>
<dbReference type="Proteomes" id="UP000664344">
    <property type="component" value="Unassembled WGS sequence"/>
</dbReference>
<evidence type="ECO:0000259" key="7">
    <source>
        <dbReference type="Pfam" id="PF05567"/>
    </source>
</evidence>
<feature type="domain" description="PilY1 beta-propeller" evidence="7">
    <location>
        <begin position="662"/>
        <end position="1031"/>
    </location>
</feature>
<name>A0ABS3BF78_9GAMM</name>
<dbReference type="RefSeq" id="WP_206557666.1">
    <property type="nucleotide sequence ID" value="NZ_JAFKDB010000016.1"/>
</dbReference>
<evidence type="ECO:0000256" key="6">
    <source>
        <dbReference type="ARBA" id="ARBA00023263"/>
    </source>
</evidence>
<keyword evidence="3" id="KW-1029">Fimbrium biogenesis</keyword>
<evidence type="ECO:0000313" key="9">
    <source>
        <dbReference type="Proteomes" id="UP000664344"/>
    </source>
</evidence>
<dbReference type="EMBL" id="JAFKDB010000016">
    <property type="protein sequence ID" value="MBN7770493.1"/>
    <property type="molecule type" value="Genomic_DNA"/>
</dbReference>
<gene>
    <name evidence="8" type="ORF">JYP53_11340</name>
</gene>
<dbReference type="InterPro" id="IPR011047">
    <property type="entry name" value="Quinoprotein_ADH-like_sf"/>
</dbReference>
<keyword evidence="5" id="KW-0106">Calcium</keyword>